<feature type="coiled-coil region" evidence="14">
    <location>
        <begin position="342"/>
        <end position="369"/>
    </location>
</feature>
<dbReference type="PROSITE" id="PS50109">
    <property type="entry name" value="HIS_KIN"/>
    <property type="match status" value="1"/>
</dbReference>
<organism evidence="19 20">
    <name type="scientific">SAR324 cluster bacterium</name>
    <dbReference type="NCBI Taxonomy" id="2024889"/>
    <lineage>
        <taxon>Bacteria</taxon>
        <taxon>Deltaproteobacteria</taxon>
        <taxon>SAR324 cluster</taxon>
    </lineage>
</organism>
<dbReference type="PANTHER" id="PTHR45339">
    <property type="entry name" value="HYBRID SIGNAL TRANSDUCTION HISTIDINE KINASE J"/>
    <property type="match status" value="1"/>
</dbReference>
<evidence type="ECO:0000256" key="5">
    <source>
        <dbReference type="ARBA" id="ARBA00022553"/>
    </source>
</evidence>
<dbReference type="Pfam" id="PF01627">
    <property type="entry name" value="Hpt"/>
    <property type="match status" value="1"/>
</dbReference>
<dbReference type="InterPro" id="IPR004358">
    <property type="entry name" value="Sig_transdc_His_kin-like_C"/>
</dbReference>
<keyword evidence="14" id="KW-0175">Coiled coil</keyword>
<dbReference type="GO" id="GO:0005886">
    <property type="term" value="C:plasma membrane"/>
    <property type="evidence" value="ECO:0007669"/>
    <property type="project" value="UniProtKB-SubCell"/>
</dbReference>
<dbReference type="Pfam" id="PF00027">
    <property type="entry name" value="cNMP_binding"/>
    <property type="match status" value="1"/>
</dbReference>
<evidence type="ECO:0000256" key="9">
    <source>
        <dbReference type="ARBA" id="ARBA00022989"/>
    </source>
</evidence>
<evidence type="ECO:0000256" key="13">
    <source>
        <dbReference type="PROSITE-ProRule" id="PRU00169"/>
    </source>
</evidence>
<dbReference type="Pfam" id="PF00512">
    <property type="entry name" value="HisKA"/>
    <property type="match status" value="1"/>
</dbReference>
<evidence type="ECO:0000256" key="3">
    <source>
        <dbReference type="ARBA" id="ARBA00012438"/>
    </source>
</evidence>
<comment type="subcellular location">
    <subcellularLocation>
        <location evidence="2">Cell membrane</location>
        <topology evidence="2">Multi-pass membrane protein</topology>
    </subcellularLocation>
</comment>
<evidence type="ECO:0000256" key="8">
    <source>
        <dbReference type="ARBA" id="ARBA00022840"/>
    </source>
</evidence>
<dbReference type="CDD" id="cd00082">
    <property type="entry name" value="HisKA"/>
    <property type="match status" value="1"/>
</dbReference>
<dbReference type="GO" id="GO:0005524">
    <property type="term" value="F:ATP binding"/>
    <property type="evidence" value="ECO:0007669"/>
    <property type="project" value="UniProtKB-KW"/>
</dbReference>
<dbReference type="Gene3D" id="2.60.120.10">
    <property type="entry name" value="Jelly Rolls"/>
    <property type="match status" value="1"/>
</dbReference>
<evidence type="ECO:0000313" key="19">
    <source>
        <dbReference type="EMBL" id="PCI27856.1"/>
    </source>
</evidence>
<dbReference type="SMART" id="SM00100">
    <property type="entry name" value="cNMP"/>
    <property type="match status" value="1"/>
</dbReference>
<evidence type="ECO:0000259" key="15">
    <source>
        <dbReference type="PROSITE" id="PS50042"/>
    </source>
</evidence>
<evidence type="ECO:0000256" key="7">
    <source>
        <dbReference type="ARBA" id="ARBA00022741"/>
    </source>
</evidence>
<keyword evidence="10" id="KW-0902">Two-component regulatory system</keyword>
<gene>
    <name evidence="19" type="ORF">COB67_07645</name>
</gene>
<keyword evidence="4" id="KW-1003">Cell membrane</keyword>
<dbReference type="Gene3D" id="1.20.120.160">
    <property type="entry name" value="HPT domain"/>
    <property type="match status" value="1"/>
</dbReference>
<keyword evidence="6" id="KW-0812">Transmembrane</keyword>
<dbReference type="PRINTS" id="PR00344">
    <property type="entry name" value="BCTRLSENSOR"/>
</dbReference>
<dbReference type="SUPFAM" id="SSF51206">
    <property type="entry name" value="cAMP-binding domain-like"/>
    <property type="match status" value="1"/>
</dbReference>
<dbReference type="EMBL" id="NVSR01000047">
    <property type="protein sequence ID" value="PCI27856.1"/>
    <property type="molecule type" value="Genomic_DNA"/>
</dbReference>
<protein>
    <recommendedName>
        <fullName evidence="3">histidine kinase</fullName>
        <ecNumber evidence="3">2.7.13.3</ecNumber>
    </recommendedName>
</protein>
<evidence type="ECO:0000256" key="11">
    <source>
        <dbReference type="ARBA" id="ARBA00023136"/>
    </source>
</evidence>
<dbReference type="SMART" id="SM00387">
    <property type="entry name" value="HATPase_c"/>
    <property type="match status" value="1"/>
</dbReference>
<dbReference type="PANTHER" id="PTHR45339:SF1">
    <property type="entry name" value="HYBRID SIGNAL TRANSDUCTION HISTIDINE KINASE J"/>
    <property type="match status" value="1"/>
</dbReference>
<evidence type="ECO:0000256" key="12">
    <source>
        <dbReference type="PROSITE-ProRule" id="PRU00110"/>
    </source>
</evidence>
<dbReference type="PROSITE" id="PS50042">
    <property type="entry name" value="CNMP_BINDING_3"/>
    <property type="match status" value="1"/>
</dbReference>
<dbReference type="Pfam" id="PF00072">
    <property type="entry name" value="Response_reg"/>
    <property type="match status" value="2"/>
</dbReference>
<dbReference type="PROSITE" id="PS50894">
    <property type="entry name" value="HPT"/>
    <property type="match status" value="1"/>
</dbReference>
<feature type="modified residue" description="4-aspartylphosphate" evidence="13">
    <location>
        <position position="61"/>
    </location>
</feature>
<evidence type="ECO:0000256" key="10">
    <source>
        <dbReference type="ARBA" id="ARBA00023012"/>
    </source>
</evidence>
<dbReference type="Proteomes" id="UP000218113">
    <property type="component" value="Unassembled WGS sequence"/>
</dbReference>
<dbReference type="InterPro" id="IPR008207">
    <property type="entry name" value="Sig_transdc_His_kin_Hpt_dom"/>
</dbReference>
<evidence type="ECO:0000259" key="16">
    <source>
        <dbReference type="PROSITE" id="PS50109"/>
    </source>
</evidence>
<comment type="caution">
    <text evidence="19">The sequence shown here is derived from an EMBL/GenBank/DDBJ whole genome shotgun (WGS) entry which is preliminary data.</text>
</comment>
<evidence type="ECO:0000259" key="18">
    <source>
        <dbReference type="PROSITE" id="PS50894"/>
    </source>
</evidence>
<dbReference type="SUPFAM" id="SSF47226">
    <property type="entry name" value="Histidine-containing phosphotransfer domain, HPT domain"/>
    <property type="match status" value="1"/>
</dbReference>
<dbReference type="InterPro" id="IPR005467">
    <property type="entry name" value="His_kinase_dom"/>
</dbReference>
<evidence type="ECO:0000256" key="4">
    <source>
        <dbReference type="ARBA" id="ARBA00022475"/>
    </source>
</evidence>
<dbReference type="InterPro" id="IPR036097">
    <property type="entry name" value="HisK_dim/P_sf"/>
</dbReference>
<feature type="domain" description="HPt" evidence="18">
    <location>
        <begin position="785"/>
        <end position="878"/>
    </location>
</feature>
<feature type="modified residue" description="Phosphohistidine" evidence="12">
    <location>
        <position position="824"/>
    </location>
</feature>
<dbReference type="SUPFAM" id="SSF52172">
    <property type="entry name" value="CheY-like"/>
    <property type="match status" value="2"/>
</dbReference>
<dbReference type="CDD" id="cd17546">
    <property type="entry name" value="REC_hyHK_CKI1_RcsC-like"/>
    <property type="match status" value="1"/>
</dbReference>
<dbReference type="PROSITE" id="PS50110">
    <property type="entry name" value="RESPONSE_REGULATORY"/>
    <property type="match status" value="2"/>
</dbReference>
<keyword evidence="11" id="KW-0472">Membrane</keyword>
<dbReference type="SMART" id="SM00448">
    <property type="entry name" value="REC"/>
    <property type="match status" value="2"/>
</dbReference>
<comment type="catalytic activity">
    <reaction evidence="1">
        <text>ATP + protein L-histidine = ADP + protein N-phospho-L-histidine.</text>
        <dbReference type="EC" id="2.7.13.3"/>
    </reaction>
</comment>
<dbReference type="Gene3D" id="1.10.287.130">
    <property type="match status" value="1"/>
</dbReference>
<dbReference type="Pfam" id="PF02518">
    <property type="entry name" value="HATPase_c"/>
    <property type="match status" value="1"/>
</dbReference>
<dbReference type="InterPro" id="IPR036641">
    <property type="entry name" value="HPT_dom_sf"/>
</dbReference>
<dbReference type="SUPFAM" id="SSF55874">
    <property type="entry name" value="ATPase domain of HSP90 chaperone/DNA topoisomerase II/histidine kinase"/>
    <property type="match status" value="1"/>
</dbReference>
<dbReference type="AlphaFoldDB" id="A0A2A4T2L8"/>
<evidence type="ECO:0000256" key="2">
    <source>
        <dbReference type="ARBA" id="ARBA00004651"/>
    </source>
</evidence>
<sequence>MRTSIPPLLMTKILVATINQSSLLSFQLVLKKLGYESEAATTEAQLFTLLHHKKFDLILLDIHRPTNDGIRLLKKINKLLGRVRTPLLILVKEGPVKNLSVYLEHGAIDFVYKPVEQWLLKRRITTALSAAAYEMSQQQTALIELPVKSLSKGEDTLPGEIRQSMSELILKFSSYTEFSDKDLKDTLIRITKRYQETLSNFFQISQVQEPQALRLRKRRLDLLGKISLFQTLSKYDLISFLDQMEEIKLPAQVDLLEQGKPVEGVFFLEQGQVEILVDDVPIARRETGESFGEISCLQGEDRASVTVRCLTACSLLYIKRELFMEIVNRLPWLWQSVFRTAISRLRDEIDEHRQTVGKLKKAKEEADTANQAKSIFITKMSHEMRTPLNGIIGFSELLLDTPHLKVTEKEQFFQHILMESQILLELINSLLDHAKMAVGKLELEKTPFQLKSLLRDLSALMTLRAQQKGLSLNYTCPAEIPVSLLGDPRRLRQILLNLLSNAIKFTEKGEVNITVQLSSQSKSEVTLRFSIQDTGIGIPEDRQASIFESFIQADRSISGKFGGTGLGTTIAKELTELMAGKIGLTSKVNQGSTFWVTITFEKAVKSSDSMAEVGVFEYKKNLVEQGFYQGHILLVDDYKTNQVVTKKRLELLGFRVSLAENGQQAINLFKKHNFILILMDVQMPVMDGLAATRKIRALEGKSGDKVPILALTASAYHSDRMRCLDAGMDDFLEKPVQGRILKSKLAQWLRQSPSNLEELTVPVRTEVKDSQPMDYEQALQMFAGDEACLRQVTLEFLEKVDEQLEQIRLALQCEDSLAVRSQAHSIKGGAKTLAAEALAAVASKLEIAGSNEELHEMPDLLLELATQKQTLENFVKGKYE</sequence>
<dbReference type="InterPro" id="IPR014710">
    <property type="entry name" value="RmlC-like_jellyroll"/>
</dbReference>
<feature type="modified residue" description="4-aspartylphosphate" evidence="13">
    <location>
        <position position="680"/>
    </location>
</feature>
<dbReference type="InterPro" id="IPR011006">
    <property type="entry name" value="CheY-like_superfamily"/>
</dbReference>
<evidence type="ECO:0000256" key="6">
    <source>
        <dbReference type="ARBA" id="ARBA00022692"/>
    </source>
</evidence>
<keyword evidence="8" id="KW-0067">ATP-binding</keyword>
<reference evidence="20" key="1">
    <citation type="submission" date="2017-08" db="EMBL/GenBank/DDBJ databases">
        <title>A dynamic microbial community with high functional redundancy inhabits the cold, oxic subseafloor aquifer.</title>
        <authorList>
            <person name="Tully B.J."/>
            <person name="Wheat C.G."/>
            <person name="Glazer B.T."/>
            <person name="Huber J.A."/>
        </authorList>
    </citation>
    <scope>NUCLEOTIDE SEQUENCE [LARGE SCALE GENOMIC DNA]</scope>
</reference>
<dbReference type="Gene3D" id="3.30.565.10">
    <property type="entry name" value="Histidine kinase-like ATPase, C-terminal domain"/>
    <property type="match status" value="1"/>
</dbReference>
<feature type="domain" description="Response regulatory" evidence="17">
    <location>
        <begin position="12"/>
        <end position="128"/>
    </location>
</feature>
<dbReference type="InterPro" id="IPR001789">
    <property type="entry name" value="Sig_transdc_resp-reg_receiver"/>
</dbReference>
<feature type="domain" description="Cyclic nucleotide-binding" evidence="15">
    <location>
        <begin position="228"/>
        <end position="327"/>
    </location>
</feature>
<accession>A0A2A4T2L8</accession>
<dbReference type="SUPFAM" id="SSF47384">
    <property type="entry name" value="Homodimeric domain of signal transducing histidine kinase"/>
    <property type="match status" value="1"/>
</dbReference>
<keyword evidence="5 13" id="KW-0597">Phosphoprotein</keyword>
<evidence type="ECO:0000313" key="20">
    <source>
        <dbReference type="Proteomes" id="UP000218113"/>
    </source>
</evidence>
<keyword evidence="9" id="KW-1133">Transmembrane helix</keyword>
<dbReference type="Gene3D" id="3.40.50.2300">
    <property type="match status" value="2"/>
</dbReference>
<dbReference type="FunFam" id="3.30.565.10:FF:000010">
    <property type="entry name" value="Sensor histidine kinase RcsC"/>
    <property type="match status" value="1"/>
</dbReference>
<evidence type="ECO:0000256" key="1">
    <source>
        <dbReference type="ARBA" id="ARBA00000085"/>
    </source>
</evidence>
<evidence type="ECO:0000259" key="17">
    <source>
        <dbReference type="PROSITE" id="PS50110"/>
    </source>
</evidence>
<proteinExistence type="predicted"/>
<dbReference type="InterPro" id="IPR000595">
    <property type="entry name" value="cNMP-bd_dom"/>
</dbReference>
<name>A0A2A4T2L8_9DELT</name>
<keyword evidence="7" id="KW-0547">Nucleotide-binding</keyword>
<dbReference type="GO" id="GO:0000155">
    <property type="term" value="F:phosphorelay sensor kinase activity"/>
    <property type="evidence" value="ECO:0007669"/>
    <property type="project" value="InterPro"/>
</dbReference>
<evidence type="ECO:0000256" key="14">
    <source>
        <dbReference type="SAM" id="Coils"/>
    </source>
</evidence>
<dbReference type="CDD" id="cd00156">
    <property type="entry name" value="REC"/>
    <property type="match status" value="1"/>
</dbReference>
<dbReference type="InterPro" id="IPR003594">
    <property type="entry name" value="HATPase_dom"/>
</dbReference>
<dbReference type="EC" id="2.7.13.3" evidence="3"/>
<dbReference type="CDD" id="cd00038">
    <property type="entry name" value="CAP_ED"/>
    <property type="match status" value="1"/>
</dbReference>
<dbReference type="InterPro" id="IPR003661">
    <property type="entry name" value="HisK_dim/P_dom"/>
</dbReference>
<feature type="domain" description="Response regulatory" evidence="17">
    <location>
        <begin position="631"/>
        <end position="749"/>
    </location>
</feature>
<dbReference type="CDD" id="cd16922">
    <property type="entry name" value="HATPase_EvgS-ArcB-TorS-like"/>
    <property type="match status" value="1"/>
</dbReference>
<dbReference type="InterPro" id="IPR036890">
    <property type="entry name" value="HATPase_C_sf"/>
</dbReference>
<dbReference type="InterPro" id="IPR018490">
    <property type="entry name" value="cNMP-bd_dom_sf"/>
</dbReference>
<dbReference type="SMART" id="SM00388">
    <property type="entry name" value="HisKA"/>
    <property type="match status" value="1"/>
</dbReference>
<feature type="domain" description="Histidine kinase" evidence="16">
    <location>
        <begin position="379"/>
        <end position="602"/>
    </location>
</feature>